<name>A0A936YZ47_9BURK</name>
<comment type="similarity">
    <text evidence="1">Belongs to the LysR transcriptional regulatory family.</text>
</comment>
<dbReference type="InterPro" id="IPR005119">
    <property type="entry name" value="LysR_subst-bd"/>
</dbReference>
<keyword evidence="2" id="KW-0805">Transcription regulation</keyword>
<dbReference type="SUPFAM" id="SSF53850">
    <property type="entry name" value="Periplasmic binding protein-like II"/>
    <property type="match status" value="1"/>
</dbReference>
<dbReference type="InterPro" id="IPR050176">
    <property type="entry name" value="LTTR"/>
</dbReference>
<dbReference type="InterPro" id="IPR000847">
    <property type="entry name" value="LysR_HTH_N"/>
</dbReference>
<dbReference type="Pfam" id="PF03466">
    <property type="entry name" value="LysR_substrate"/>
    <property type="match status" value="1"/>
</dbReference>
<dbReference type="InterPro" id="IPR036390">
    <property type="entry name" value="WH_DNA-bd_sf"/>
</dbReference>
<dbReference type="PANTHER" id="PTHR30579:SF0">
    <property type="entry name" value="HTH-TYPE TRANSCRIPTIONAL ACTIVATOR ALLS"/>
    <property type="match status" value="1"/>
</dbReference>
<gene>
    <name evidence="6" type="primary">allS</name>
    <name evidence="6" type="ORF">JJ685_09370</name>
</gene>
<dbReference type="PRINTS" id="PR00039">
    <property type="entry name" value="HTHLYSR"/>
</dbReference>
<dbReference type="FunFam" id="1.10.10.10:FF:000001">
    <property type="entry name" value="LysR family transcriptional regulator"/>
    <property type="match status" value="1"/>
</dbReference>
<evidence type="ECO:0000313" key="7">
    <source>
        <dbReference type="Proteomes" id="UP000599109"/>
    </source>
</evidence>
<keyword evidence="7" id="KW-1185">Reference proteome</keyword>
<dbReference type="InterPro" id="IPR036388">
    <property type="entry name" value="WH-like_DNA-bd_sf"/>
</dbReference>
<dbReference type="Gene3D" id="3.40.190.10">
    <property type="entry name" value="Periplasmic binding protein-like II"/>
    <property type="match status" value="2"/>
</dbReference>
<dbReference type="Pfam" id="PF00126">
    <property type="entry name" value="HTH_1"/>
    <property type="match status" value="1"/>
</dbReference>
<dbReference type="AlphaFoldDB" id="A0A936YZ47"/>
<evidence type="ECO:0000256" key="4">
    <source>
        <dbReference type="ARBA" id="ARBA00023163"/>
    </source>
</evidence>
<keyword evidence="3" id="KW-0238">DNA-binding</keyword>
<dbReference type="PANTHER" id="PTHR30579">
    <property type="entry name" value="TRANSCRIPTIONAL REGULATOR"/>
    <property type="match status" value="1"/>
</dbReference>
<evidence type="ECO:0000256" key="1">
    <source>
        <dbReference type="ARBA" id="ARBA00009437"/>
    </source>
</evidence>
<evidence type="ECO:0000259" key="5">
    <source>
        <dbReference type="PROSITE" id="PS50931"/>
    </source>
</evidence>
<dbReference type="Proteomes" id="UP000599109">
    <property type="component" value="Unassembled WGS sequence"/>
</dbReference>
<sequence>MSLSRQPKLPPESLRTFVAVAQLRSFSAAAEVLHKTTSAVSYRIKTLEDSIGVPLFERTTRSVELTASGELLLEKASQIFEWLETLPEELKQVGDGIEPQFTLVVNNVLYDADAVADLLVDLHARFAHTAFKVTRAVYMGVWDELMHGGAHLAIGVPGFHTINDDFLTEPLGVVNWVFVVAKDHPLAALDEPLSDEQLRRYPAINVEDTSQHLSKRIAWRLPGQQELIVPDLHAKIECHLRGLGVGFLPARSLRAGKYPGLLVERMVNAERSPSPLALAWRRQGAGQVSSYVRSLFASGHRLAAQFCAALDSAAAERPPNP</sequence>
<evidence type="ECO:0000313" key="6">
    <source>
        <dbReference type="EMBL" id="MBL0391347.1"/>
    </source>
</evidence>
<proteinExistence type="inferred from homology"/>
<protein>
    <submittedName>
        <fullName evidence="6">HTH-type transcriptional activator AllS</fullName>
    </submittedName>
</protein>
<evidence type="ECO:0000256" key="3">
    <source>
        <dbReference type="ARBA" id="ARBA00023125"/>
    </source>
</evidence>
<dbReference type="PROSITE" id="PS50931">
    <property type="entry name" value="HTH_LYSR"/>
    <property type="match status" value="1"/>
</dbReference>
<dbReference type="NCBIfam" id="NF007501">
    <property type="entry name" value="PRK10094.1"/>
    <property type="match status" value="1"/>
</dbReference>
<reference evidence="6 7" key="1">
    <citation type="journal article" date="2017" name="Int. J. Syst. Evol. Microbiol.">
        <title>Ramlibacter monticola sp. nov., isolated from forest soil.</title>
        <authorList>
            <person name="Chaudhary D.K."/>
            <person name="Kim J."/>
        </authorList>
    </citation>
    <scope>NUCLEOTIDE SEQUENCE [LARGE SCALE GENOMIC DNA]</scope>
    <source>
        <strain evidence="6 7">KACC 19175</strain>
    </source>
</reference>
<dbReference type="RefSeq" id="WP_201673985.1">
    <property type="nucleotide sequence ID" value="NZ_JAEQNE010000002.1"/>
</dbReference>
<dbReference type="SUPFAM" id="SSF46785">
    <property type="entry name" value="Winged helix' DNA-binding domain"/>
    <property type="match status" value="1"/>
</dbReference>
<comment type="caution">
    <text evidence="6">The sequence shown here is derived from an EMBL/GenBank/DDBJ whole genome shotgun (WGS) entry which is preliminary data.</text>
</comment>
<evidence type="ECO:0000256" key="2">
    <source>
        <dbReference type="ARBA" id="ARBA00023015"/>
    </source>
</evidence>
<dbReference type="GO" id="GO:0003677">
    <property type="term" value="F:DNA binding"/>
    <property type="evidence" value="ECO:0007669"/>
    <property type="project" value="UniProtKB-KW"/>
</dbReference>
<dbReference type="Gene3D" id="1.10.10.10">
    <property type="entry name" value="Winged helix-like DNA-binding domain superfamily/Winged helix DNA-binding domain"/>
    <property type="match status" value="1"/>
</dbReference>
<organism evidence="6 7">
    <name type="scientific">Ramlibacter monticola</name>
    <dbReference type="NCBI Taxonomy" id="1926872"/>
    <lineage>
        <taxon>Bacteria</taxon>
        <taxon>Pseudomonadati</taxon>
        <taxon>Pseudomonadota</taxon>
        <taxon>Betaproteobacteria</taxon>
        <taxon>Burkholderiales</taxon>
        <taxon>Comamonadaceae</taxon>
        <taxon>Ramlibacter</taxon>
    </lineage>
</organism>
<dbReference type="EMBL" id="JAEQNE010000002">
    <property type="protein sequence ID" value="MBL0391347.1"/>
    <property type="molecule type" value="Genomic_DNA"/>
</dbReference>
<keyword evidence="4" id="KW-0804">Transcription</keyword>
<feature type="domain" description="HTH lysR-type" evidence="5">
    <location>
        <begin position="9"/>
        <end position="66"/>
    </location>
</feature>
<dbReference type="GO" id="GO:0003700">
    <property type="term" value="F:DNA-binding transcription factor activity"/>
    <property type="evidence" value="ECO:0007669"/>
    <property type="project" value="InterPro"/>
</dbReference>
<accession>A0A936YZ47</accession>